<dbReference type="AlphaFoldDB" id="A0AAD9G374"/>
<dbReference type="GO" id="GO:0046872">
    <property type="term" value="F:metal ion binding"/>
    <property type="evidence" value="ECO:0007669"/>
    <property type="project" value="UniProtKB-KW"/>
</dbReference>
<dbReference type="Proteomes" id="UP001259832">
    <property type="component" value="Unassembled WGS sequence"/>
</dbReference>
<accession>A0AAD9G374</accession>
<protein>
    <recommendedName>
        <fullName evidence="5">Neutral ceramidase</fullName>
        <ecNumber evidence="5">3.5.1.23</ecNumber>
    </recommendedName>
</protein>
<keyword evidence="6" id="KW-0732">Signal</keyword>
<dbReference type="PANTHER" id="PTHR12670:SF1">
    <property type="entry name" value="NEUTRAL CERAMIDASE"/>
    <property type="match status" value="1"/>
</dbReference>
<comment type="caution">
    <text evidence="9">The sequence shown here is derived from an EMBL/GenBank/DDBJ whole genome shotgun (WGS) entry which is preliminary data.</text>
</comment>
<feature type="binding site" evidence="4">
    <location>
        <position position="474"/>
    </location>
    <ligand>
        <name>Zn(2+)</name>
        <dbReference type="ChEBI" id="CHEBI:29105"/>
    </ligand>
</feature>
<evidence type="ECO:0000259" key="7">
    <source>
        <dbReference type="Pfam" id="PF04734"/>
    </source>
</evidence>
<dbReference type="EMBL" id="JASMQC010000034">
    <property type="protein sequence ID" value="KAK1931291.1"/>
    <property type="molecule type" value="Genomic_DNA"/>
</dbReference>
<dbReference type="PANTHER" id="PTHR12670">
    <property type="entry name" value="CERAMIDASE"/>
    <property type="match status" value="1"/>
</dbReference>
<feature type="binding site" evidence="4">
    <location>
        <position position="225"/>
    </location>
    <ligand>
        <name>Zn(2+)</name>
        <dbReference type="ChEBI" id="CHEBI:29105"/>
    </ligand>
</feature>
<evidence type="ECO:0000313" key="9">
    <source>
        <dbReference type="EMBL" id="KAK1931291.1"/>
    </source>
</evidence>
<dbReference type="GO" id="GO:0017040">
    <property type="term" value="F:N-acylsphingosine amidohydrolase activity"/>
    <property type="evidence" value="ECO:0007669"/>
    <property type="project" value="UniProtKB-UniRule"/>
</dbReference>
<keyword evidence="4" id="KW-0862">Zinc</keyword>
<evidence type="ECO:0000256" key="6">
    <source>
        <dbReference type="SAM" id="SignalP"/>
    </source>
</evidence>
<reference evidence="9" key="1">
    <citation type="submission" date="2023-08" db="EMBL/GenBank/DDBJ databases">
        <title>Reference Genome Resource for the Citrus Pathogen Phytophthora citrophthora.</title>
        <authorList>
            <person name="Moller H."/>
            <person name="Coetzee B."/>
            <person name="Rose L.J."/>
            <person name="Van Niekerk J.M."/>
        </authorList>
    </citation>
    <scope>NUCLEOTIDE SEQUENCE</scope>
    <source>
        <strain evidence="9">STE-U-9442</strain>
    </source>
</reference>
<feature type="binding site" evidence="4">
    <location>
        <position position="116"/>
    </location>
    <ligand>
        <name>Zn(2+)</name>
        <dbReference type="ChEBI" id="CHEBI:29105"/>
    </ligand>
</feature>
<dbReference type="Pfam" id="PF17048">
    <property type="entry name" value="Ceramidse_alk_C"/>
    <property type="match status" value="1"/>
</dbReference>
<keyword evidence="5" id="KW-0443">Lipid metabolism</keyword>
<evidence type="ECO:0000313" key="10">
    <source>
        <dbReference type="Proteomes" id="UP001259832"/>
    </source>
</evidence>
<evidence type="ECO:0000259" key="8">
    <source>
        <dbReference type="Pfam" id="PF17048"/>
    </source>
</evidence>
<dbReference type="EC" id="3.5.1.23" evidence="5"/>
<dbReference type="GO" id="GO:0046514">
    <property type="term" value="P:ceramide catabolic process"/>
    <property type="evidence" value="ECO:0007669"/>
    <property type="project" value="InterPro"/>
</dbReference>
<dbReference type="InterPro" id="IPR006823">
    <property type="entry name" value="Ceramidase_alk"/>
</dbReference>
<feature type="domain" description="Neutral/alkaline non-lysosomal ceramidase C-terminal" evidence="8">
    <location>
        <begin position="507"/>
        <end position="669"/>
    </location>
</feature>
<feature type="binding site" evidence="4">
    <location>
        <position position="437"/>
    </location>
    <ligand>
        <name>Zn(2+)</name>
        <dbReference type="ChEBI" id="CHEBI:29105"/>
    </ligand>
</feature>
<evidence type="ECO:0000256" key="4">
    <source>
        <dbReference type="PIRSR" id="PIRSR606823-2"/>
    </source>
</evidence>
<keyword evidence="4" id="KW-0479">Metal-binding</keyword>
<feature type="chain" id="PRO_5042056299" description="Neutral ceramidase" evidence="6">
    <location>
        <begin position="23"/>
        <end position="671"/>
    </location>
</feature>
<keyword evidence="10" id="KW-1185">Reference proteome</keyword>
<dbReference type="GO" id="GO:0005576">
    <property type="term" value="C:extracellular region"/>
    <property type="evidence" value="ECO:0007669"/>
    <property type="project" value="TreeGrafter"/>
</dbReference>
<dbReference type="GO" id="GO:0046512">
    <property type="term" value="P:sphingosine biosynthetic process"/>
    <property type="evidence" value="ECO:0007669"/>
    <property type="project" value="TreeGrafter"/>
</dbReference>
<dbReference type="Pfam" id="PF04734">
    <property type="entry name" value="Ceramidase_alk"/>
    <property type="match status" value="1"/>
</dbReference>
<organism evidence="9 10">
    <name type="scientific">Phytophthora citrophthora</name>
    <dbReference type="NCBI Taxonomy" id="4793"/>
    <lineage>
        <taxon>Eukaryota</taxon>
        <taxon>Sar</taxon>
        <taxon>Stramenopiles</taxon>
        <taxon>Oomycota</taxon>
        <taxon>Peronosporomycetes</taxon>
        <taxon>Peronosporales</taxon>
        <taxon>Peronosporaceae</taxon>
        <taxon>Phytophthora</taxon>
    </lineage>
</organism>
<feature type="signal peptide" evidence="6">
    <location>
        <begin position="1"/>
        <end position="22"/>
    </location>
</feature>
<evidence type="ECO:0000256" key="2">
    <source>
        <dbReference type="ARBA" id="ARBA00022801"/>
    </source>
</evidence>
<sequence>MTSHIPWLFLVLLVAFVSNAAATYNIGIGKSDITGPAAEVIMMGFASTDESDAGILNRLYARAFLIGDPDTGKRVMIVHCDLHSVMQLVHQEVLSELATKYNGVYTEQNVILHATHTHAGPGGTAGYFLYDVSILGYINENFDKIVSGIMSAIDAAHNSVQSGSIRWNKGEVVKGGKNRSPDAYLANSATERAQYSSDIDTTMRALHFFNDAGKLRGVLAFYPVHPTSLTAANLLISGDNKGYAEFLLEDELDDVVVAIGIANAGDVSPNLIDNGDGTFSGEGNTTIESAEIMGKRQYDTLSALITGNSELIQGSVVANLSYVDFSNVTLDDVTATTQDPYADRTCPAVVGQNFAAGTEDGRALSMFTEGNLQANVLFKAAGAVVKETPQWVQTCQNANKVPLLAVGLMEPIPWVPNILPVQVVKIGQFALAVTNFETTTMAGRRIRSTVKTALKGAGVTEVELAAVSNAYAQYMTTKEEYLTQNYEGASTLFGPNQLAAVQQELARVAASVADSSVPLDVGPTPLQIDRSSLITLQTGVVLDSAPLLKSFNSVRTQPSSSYTVGSVASAVFAGAHPKNALTLVSSFCDVQKLSSTGAYTTVLTDAHWDLRYHWERYLIAESKNTCEWNIRIGGRTSVAGTYRFVHRGYSKNLLGTLTAYEGTSNTFTVTA</sequence>
<dbReference type="InterPro" id="IPR031331">
    <property type="entry name" value="NEUT/ALK_ceramidase_C"/>
</dbReference>
<feature type="domain" description="Neutral/alkaline non-lysosomal ceramidase N-terminal" evidence="7">
    <location>
        <begin position="24"/>
        <end position="503"/>
    </location>
</feature>
<feature type="active site" description="Nucleophile" evidence="3">
    <location>
        <position position="268"/>
    </location>
</feature>
<gene>
    <name evidence="9" type="ORF">P3T76_013047</name>
</gene>
<evidence type="ECO:0000256" key="1">
    <source>
        <dbReference type="ARBA" id="ARBA00009835"/>
    </source>
</evidence>
<dbReference type="InterPro" id="IPR031329">
    <property type="entry name" value="NEUT/ALK_ceramidase_N"/>
</dbReference>
<dbReference type="GO" id="GO:0042759">
    <property type="term" value="P:long-chain fatty acid biosynthetic process"/>
    <property type="evidence" value="ECO:0007669"/>
    <property type="project" value="TreeGrafter"/>
</dbReference>
<dbReference type="InterPro" id="IPR038445">
    <property type="entry name" value="NCDase_C_sf"/>
</dbReference>
<comment type="catalytic activity">
    <reaction evidence="5">
        <text>an N-acylsphing-4-enine + H2O = sphing-4-enine + a fatty acid</text>
        <dbReference type="Rhea" id="RHEA:20856"/>
        <dbReference type="ChEBI" id="CHEBI:15377"/>
        <dbReference type="ChEBI" id="CHEBI:28868"/>
        <dbReference type="ChEBI" id="CHEBI:52639"/>
        <dbReference type="ChEBI" id="CHEBI:57756"/>
        <dbReference type="EC" id="3.5.1.23"/>
    </reaction>
</comment>
<dbReference type="GO" id="GO:0016020">
    <property type="term" value="C:membrane"/>
    <property type="evidence" value="ECO:0007669"/>
    <property type="project" value="GOC"/>
</dbReference>
<name>A0AAD9G374_9STRA</name>
<evidence type="ECO:0000256" key="5">
    <source>
        <dbReference type="RuleBase" id="RU366019"/>
    </source>
</evidence>
<comment type="similarity">
    <text evidence="1 5">Belongs to the neutral ceramidase family.</text>
</comment>
<evidence type="ECO:0000256" key="3">
    <source>
        <dbReference type="PIRSR" id="PIRSR606823-1"/>
    </source>
</evidence>
<keyword evidence="5" id="KW-0746">Sphingolipid metabolism</keyword>
<keyword evidence="2 5" id="KW-0378">Hydrolase</keyword>
<proteinExistence type="inferred from homology"/>
<comment type="cofactor">
    <cofactor evidence="4">
        <name>Zn(2+)</name>
        <dbReference type="ChEBI" id="CHEBI:29105"/>
    </cofactor>
    <text evidence="4">Binds 1 zinc ion per subunit.</text>
</comment>
<dbReference type="Gene3D" id="2.60.40.2300">
    <property type="entry name" value="Neutral/alkaline non-lysosomal ceramidase, C-terminal domain"/>
    <property type="match status" value="1"/>
</dbReference>